<comment type="caution">
    <text evidence="3">The sequence shown here is derived from an EMBL/GenBank/DDBJ whole genome shotgun (WGS) entry which is preliminary data.</text>
</comment>
<keyword evidence="4" id="KW-1185">Reference proteome</keyword>
<evidence type="ECO:0000313" key="4">
    <source>
        <dbReference type="Proteomes" id="UP000541810"/>
    </source>
</evidence>
<dbReference type="AlphaFoldDB" id="A0A7X0H8H9"/>
<feature type="transmembrane region" description="Helical" evidence="2">
    <location>
        <begin position="273"/>
        <end position="301"/>
    </location>
</feature>
<feature type="transmembrane region" description="Helical" evidence="2">
    <location>
        <begin position="343"/>
        <end position="366"/>
    </location>
</feature>
<feature type="transmembrane region" description="Helical" evidence="2">
    <location>
        <begin position="178"/>
        <end position="206"/>
    </location>
</feature>
<keyword evidence="2" id="KW-0812">Transmembrane</keyword>
<feature type="transmembrane region" description="Helical" evidence="2">
    <location>
        <begin position="37"/>
        <end position="59"/>
    </location>
</feature>
<feature type="region of interest" description="Disordered" evidence="1">
    <location>
        <begin position="390"/>
        <end position="424"/>
    </location>
</feature>
<name>A0A7X0H8H9_9BACT</name>
<feature type="transmembrane region" description="Helical" evidence="2">
    <location>
        <begin position="218"/>
        <end position="239"/>
    </location>
</feature>
<keyword evidence="2" id="KW-1133">Transmembrane helix</keyword>
<evidence type="ECO:0000313" key="3">
    <source>
        <dbReference type="EMBL" id="MBB6431232.1"/>
    </source>
</evidence>
<evidence type="ECO:0000256" key="1">
    <source>
        <dbReference type="SAM" id="MobiDB-lite"/>
    </source>
</evidence>
<dbReference type="EMBL" id="JACHGY010000001">
    <property type="protein sequence ID" value="MBB6431232.1"/>
    <property type="molecule type" value="Genomic_DNA"/>
</dbReference>
<keyword evidence="2" id="KW-0472">Membrane</keyword>
<sequence length="424" mass="45701">MPDSAHRVRLEGVDFSTAFPTLRLFESFRMALQPSKILLGLLMLLLIYFGGVGLDFIWGEQQGDNGRTYRIFESTLNLELAYFHALINSAASLDLGLAALSNPASTSPGMIGALHGMIVDAPAKVWAQHPAFFVILVSYVLTIKMVLGGAIARLAATQACGGINVGLFETARFTGPRVVWYVVSPLIPLFVAGVIWLVLAVSGWVLFNLPGLNVIGGLLFWLMLFGGFVAACCVVFAALGSGMLPSALAVEGTDAFDVVSRVFTFLLYRPVRYLILTAVMLVYGAFTYLIVGLIVFLTLWFTRSAAGIWVDGFDQLLPVAQLGQPLGALDTEGLSTSEKATSWLIRVWSALLFGVSIAYAASYFFTAQTWLYLLLRRDVDGTDFEEYAAEEDAGRTVVPSSATASEKIDPDGPGDTGSQDDADA</sequence>
<dbReference type="RefSeq" id="WP_184678716.1">
    <property type="nucleotide sequence ID" value="NZ_JACHGY010000001.1"/>
</dbReference>
<proteinExistence type="predicted"/>
<evidence type="ECO:0000256" key="2">
    <source>
        <dbReference type="SAM" id="Phobius"/>
    </source>
</evidence>
<accession>A0A7X0H8H9</accession>
<reference evidence="3 4" key="1">
    <citation type="submission" date="2020-08" db="EMBL/GenBank/DDBJ databases">
        <title>Genomic Encyclopedia of Type Strains, Phase IV (KMG-IV): sequencing the most valuable type-strain genomes for metagenomic binning, comparative biology and taxonomic classification.</title>
        <authorList>
            <person name="Goeker M."/>
        </authorList>
    </citation>
    <scope>NUCLEOTIDE SEQUENCE [LARGE SCALE GENOMIC DNA]</scope>
    <source>
        <strain evidence="3 4">DSM 103725</strain>
    </source>
</reference>
<dbReference type="Proteomes" id="UP000541810">
    <property type="component" value="Unassembled WGS sequence"/>
</dbReference>
<feature type="transmembrane region" description="Helical" evidence="2">
    <location>
        <begin position="131"/>
        <end position="157"/>
    </location>
</feature>
<gene>
    <name evidence="3" type="ORF">HNQ40_003038</name>
</gene>
<organism evidence="3 4">
    <name type="scientific">Algisphaera agarilytica</name>
    <dbReference type="NCBI Taxonomy" id="1385975"/>
    <lineage>
        <taxon>Bacteria</taxon>
        <taxon>Pseudomonadati</taxon>
        <taxon>Planctomycetota</taxon>
        <taxon>Phycisphaerae</taxon>
        <taxon>Phycisphaerales</taxon>
        <taxon>Phycisphaeraceae</taxon>
        <taxon>Algisphaera</taxon>
    </lineage>
</organism>
<protein>
    <submittedName>
        <fullName evidence="3">Uncharacterized protein</fullName>
    </submittedName>
</protein>